<dbReference type="PANTHER" id="PTHR24113">
    <property type="entry name" value="RAN GTPASE-ACTIVATING PROTEIN 1"/>
    <property type="match status" value="1"/>
</dbReference>
<keyword evidence="3" id="KW-0677">Repeat</keyword>
<dbReference type="InterPro" id="IPR032675">
    <property type="entry name" value="LRR_dom_sf"/>
</dbReference>
<keyword evidence="6" id="KW-1185">Reference proteome</keyword>
<dbReference type="SUPFAM" id="SSF52047">
    <property type="entry name" value="RNI-like"/>
    <property type="match status" value="1"/>
</dbReference>
<evidence type="ECO:0000313" key="5">
    <source>
        <dbReference type="EMBL" id="OEU07460.1"/>
    </source>
</evidence>
<gene>
    <name evidence="5" type="ORF">FRACYDRAFT_250875</name>
</gene>
<dbReference type="GO" id="GO:0006913">
    <property type="term" value="P:nucleocytoplasmic transport"/>
    <property type="evidence" value="ECO:0007669"/>
    <property type="project" value="TreeGrafter"/>
</dbReference>
<evidence type="ECO:0000313" key="6">
    <source>
        <dbReference type="Proteomes" id="UP000095751"/>
    </source>
</evidence>
<feature type="region of interest" description="Disordered" evidence="4">
    <location>
        <begin position="504"/>
        <end position="536"/>
    </location>
</feature>
<dbReference type="GO" id="GO:0048471">
    <property type="term" value="C:perinuclear region of cytoplasm"/>
    <property type="evidence" value="ECO:0007669"/>
    <property type="project" value="TreeGrafter"/>
</dbReference>
<evidence type="ECO:0000256" key="4">
    <source>
        <dbReference type="SAM" id="MobiDB-lite"/>
    </source>
</evidence>
<dbReference type="InParanoid" id="A0A1E7ENE4"/>
<dbReference type="GO" id="GO:0005829">
    <property type="term" value="C:cytosol"/>
    <property type="evidence" value="ECO:0007669"/>
    <property type="project" value="TreeGrafter"/>
</dbReference>
<dbReference type="EMBL" id="KV784385">
    <property type="protein sequence ID" value="OEU07460.1"/>
    <property type="molecule type" value="Genomic_DNA"/>
</dbReference>
<dbReference type="SMART" id="SM00368">
    <property type="entry name" value="LRR_RI"/>
    <property type="match status" value="6"/>
</dbReference>
<dbReference type="Proteomes" id="UP000095751">
    <property type="component" value="Unassembled WGS sequence"/>
</dbReference>
<dbReference type="PANTHER" id="PTHR24113:SF12">
    <property type="entry name" value="RAN GTPASE-ACTIVATING PROTEIN 1"/>
    <property type="match status" value="1"/>
</dbReference>
<dbReference type="GO" id="GO:0005096">
    <property type="term" value="F:GTPase activator activity"/>
    <property type="evidence" value="ECO:0007669"/>
    <property type="project" value="UniProtKB-KW"/>
</dbReference>
<dbReference type="GO" id="GO:0005634">
    <property type="term" value="C:nucleus"/>
    <property type="evidence" value="ECO:0007669"/>
    <property type="project" value="TreeGrafter"/>
</dbReference>
<dbReference type="OrthoDB" id="6500038at2759"/>
<accession>A0A1E7ENE4</accession>
<keyword evidence="2" id="KW-0433">Leucine-rich repeat</keyword>
<dbReference type="Gene3D" id="3.80.10.10">
    <property type="entry name" value="Ribonuclease Inhibitor"/>
    <property type="match status" value="3"/>
</dbReference>
<organism evidence="5 6">
    <name type="scientific">Fragilariopsis cylindrus CCMP1102</name>
    <dbReference type="NCBI Taxonomy" id="635003"/>
    <lineage>
        <taxon>Eukaryota</taxon>
        <taxon>Sar</taxon>
        <taxon>Stramenopiles</taxon>
        <taxon>Ochrophyta</taxon>
        <taxon>Bacillariophyta</taxon>
        <taxon>Bacillariophyceae</taxon>
        <taxon>Bacillariophycidae</taxon>
        <taxon>Bacillariales</taxon>
        <taxon>Bacillariaceae</taxon>
        <taxon>Fragilariopsis</taxon>
    </lineage>
</organism>
<keyword evidence="1" id="KW-0343">GTPase activation</keyword>
<name>A0A1E7ENE4_9STRA</name>
<evidence type="ECO:0000256" key="1">
    <source>
        <dbReference type="ARBA" id="ARBA00022468"/>
    </source>
</evidence>
<dbReference type="InterPro" id="IPR027038">
    <property type="entry name" value="RanGap"/>
</dbReference>
<dbReference type="AlphaFoldDB" id="A0A1E7ENE4"/>
<dbReference type="InterPro" id="IPR001611">
    <property type="entry name" value="Leu-rich_rpt"/>
</dbReference>
<sequence>MSAWGKNGSARSCESLLNQVENNEPNLKECVILPLKTFGSIELLRLASILESGQNTHLRSLQASGHIIDDPVALEALGRALVTSSSSSAGANVLETLCIGDSNMGDDGICAICKGFESKLEVIEESSRDSVVYMLKGIDLSYKNIGPKGLTAAILQIFSRLQSLQDLNLSRNERIGPFFDFFNSIPSISLPLFPSLTHLDLSECLLDAKSCTTLLQAMQPISTGPSTGKTTRNLILKLNSSDLSNSHDVKDMMSLLTQSCLVSELYVSRCQIGDEGMKVIVDECCHSSKEIIDDDDLHRLDLSYNDISSTGISYLANRLHMSFNDIKTTDHHYFSNIRVLNLAGNPLNKKMIDAIECNVQWMSTLEDLDVSHTSCGISAAVELIRRSNSVDSSLKILNLFGNQLGTDDGFFEISKHLQGGHYSIEYLDIGGNEANESGVVSVVAALKNVPQLGDENEQSTTTKEAKRENTLRTLVVGGNKGGSVLEEVVNEVLQIHPLIDIARDKPKQNNDNDNGNDNSMIENGAFDNKSGTAWAS</sequence>
<protein>
    <submittedName>
        <fullName evidence="5">RNI-like protein</fullName>
    </submittedName>
</protein>
<dbReference type="Pfam" id="PF13516">
    <property type="entry name" value="LRR_6"/>
    <property type="match status" value="2"/>
</dbReference>
<dbReference type="KEGG" id="fcy:FRACYDRAFT_250875"/>
<proteinExistence type="predicted"/>
<dbReference type="GO" id="GO:0031267">
    <property type="term" value="F:small GTPase binding"/>
    <property type="evidence" value="ECO:0007669"/>
    <property type="project" value="TreeGrafter"/>
</dbReference>
<reference evidence="5 6" key="1">
    <citation type="submission" date="2016-09" db="EMBL/GenBank/DDBJ databases">
        <title>Extensive genetic diversity and differential bi-allelic expression allows diatom success in the polar Southern Ocean.</title>
        <authorList>
            <consortium name="DOE Joint Genome Institute"/>
            <person name="Mock T."/>
            <person name="Otillar R.P."/>
            <person name="Strauss J."/>
            <person name="Dupont C."/>
            <person name="Frickenhaus S."/>
            <person name="Maumus F."/>
            <person name="Mcmullan M."/>
            <person name="Sanges R."/>
            <person name="Schmutz J."/>
            <person name="Toseland A."/>
            <person name="Valas R."/>
            <person name="Veluchamy A."/>
            <person name="Ward B.J."/>
            <person name="Allen A."/>
            <person name="Barry K."/>
            <person name="Falciatore A."/>
            <person name="Ferrante M."/>
            <person name="Fortunato A.E."/>
            <person name="Gloeckner G."/>
            <person name="Gruber A."/>
            <person name="Hipkin R."/>
            <person name="Janech M."/>
            <person name="Kroth P."/>
            <person name="Leese F."/>
            <person name="Lindquist E."/>
            <person name="Lyon B.R."/>
            <person name="Martin J."/>
            <person name="Mayer C."/>
            <person name="Parker M."/>
            <person name="Quesneville H."/>
            <person name="Raymond J."/>
            <person name="Uhlig C."/>
            <person name="Valentin K.U."/>
            <person name="Worden A.Z."/>
            <person name="Armbrust E.V."/>
            <person name="Bowler C."/>
            <person name="Green B."/>
            <person name="Moulton V."/>
            <person name="Van Oosterhout C."/>
            <person name="Grigoriev I."/>
        </authorList>
    </citation>
    <scope>NUCLEOTIDE SEQUENCE [LARGE SCALE GENOMIC DNA]</scope>
    <source>
        <strain evidence="5 6">CCMP1102</strain>
    </source>
</reference>
<evidence type="ECO:0000256" key="2">
    <source>
        <dbReference type="ARBA" id="ARBA00022614"/>
    </source>
</evidence>
<evidence type="ECO:0000256" key="3">
    <source>
        <dbReference type="ARBA" id="ARBA00022737"/>
    </source>
</evidence>